<feature type="transmembrane region" description="Helical" evidence="7">
    <location>
        <begin position="228"/>
        <end position="255"/>
    </location>
</feature>
<dbReference type="CDD" id="cd06261">
    <property type="entry name" value="TM_PBP2"/>
    <property type="match status" value="1"/>
</dbReference>
<feature type="domain" description="ABC transmembrane type-1" evidence="8">
    <location>
        <begin position="96"/>
        <end position="293"/>
    </location>
</feature>
<keyword evidence="4 7" id="KW-0812">Transmembrane</keyword>
<sequence>MLRFLLPRVAQSLLVVFGVLIIVFLMLHLVPGDPAQVLFGDAPVPKEQVEAVRHALGLDLPLHVQLERYVRRTLAGDLGRSLKTNRPVAGDLARAIPLTAELAVAAMLLAIAGGVVFGITSATSHNTWLDSGVSTVALLGISFPTFWTGLLLIWIFSIKLEWFPITGQHSLRHLVLPAITLGWYAGAIIARLVRSGMLEVLRQDYVRTARAKGVTEPRVLVWHALRNALIPVITVAGIQFGTLLGGTVVVETVFARDGVGRMLVLAILQKDFPSVQGAVLILALAYTFSNLIADLSYGFIDPRIHYT</sequence>
<dbReference type="EMBL" id="VBAK01000020">
    <property type="protein sequence ID" value="TMI93613.1"/>
    <property type="molecule type" value="Genomic_DNA"/>
</dbReference>
<evidence type="ECO:0000256" key="7">
    <source>
        <dbReference type="RuleBase" id="RU363032"/>
    </source>
</evidence>
<evidence type="ECO:0000256" key="6">
    <source>
        <dbReference type="ARBA" id="ARBA00023136"/>
    </source>
</evidence>
<keyword evidence="3" id="KW-1003">Cell membrane</keyword>
<dbReference type="InterPro" id="IPR000515">
    <property type="entry name" value="MetI-like"/>
</dbReference>
<evidence type="ECO:0000313" key="9">
    <source>
        <dbReference type="EMBL" id="TMI93613.1"/>
    </source>
</evidence>
<keyword evidence="2 7" id="KW-0813">Transport</keyword>
<dbReference type="PROSITE" id="PS50928">
    <property type="entry name" value="ABC_TM1"/>
    <property type="match status" value="1"/>
</dbReference>
<feature type="transmembrane region" description="Helical" evidence="7">
    <location>
        <begin position="135"/>
        <end position="155"/>
    </location>
</feature>
<accession>A0A537KCW4</accession>
<dbReference type="InterPro" id="IPR035906">
    <property type="entry name" value="MetI-like_sf"/>
</dbReference>
<dbReference type="GO" id="GO:0071916">
    <property type="term" value="F:dipeptide transmembrane transporter activity"/>
    <property type="evidence" value="ECO:0007669"/>
    <property type="project" value="TreeGrafter"/>
</dbReference>
<feature type="transmembrane region" description="Helical" evidence="7">
    <location>
        <begin position="275"/>
        <end position="300"/>
    </location>
</feature>
<feature type="transmembrane region" description="Helical" evidence="7">
    <location>
        <begin position="12"/>
        <end position="30"/>
    </location>
</feature>
<evidence type="ECO:0000256" key="5">
    <source>
        <dbReference type="ARBA" id="ARBA00022989"/>
    </source>
</evidence>
<evidence type="ECO:0000256" key="1">
    <source>
        <dbReference type="ARBA" id="ARBA00004651"/>
    </source>
</evidence>
<comment type="similarity">
    <text evidence="7">Belongs to the binding-protein-dependent transport system permease family.</text>
</comment>
<evidence type="ECO:0000259" key="8">
    <source>
        <dbReference type="PROSITE" id="PS50928"/>
    </source>
</evidence>
<dbReference type="Pfam" id="PF19300">
    <property type="entry name" value="BPD_transp_1_N"/>
    <property type="match status" value="1"/>
</dbReference>
<name>A0A537KCW4_9BACT</name>
<keyword evidence="5 7" id="KW-1133">Transmembrane helix</keyword>
<comment type="subcellular location">
    <subcellularLocation>
        <location evidence="1 7">Cell membrane</location>
        <topology evidence="1 7">Multi-pass membrane protein</topology>
    </subcellularLocation>
</comment>
<reference evidence="9 10" key="1">
    <citation type="journal article" date="2019" name="Nat. Microbiol.">
        <title>Mediterranean grassland soil C-N compound turnover is dependent on rainfall and depth, and is mediated by genomically divergent microorganisms.</title>
        <authorList>
            <person name="Diamond S."/>
            <person name="Andeer P.F."/>
            <person name="Li Z."/>
            <person name="Crits-Christoph A."/>
            <person name="Burstein D."/>
            <person name="Anantharaman K."/>
            <person name="Lane K.R."/>
            <person name="Thomas B.C."/>
            <person name="Pan C."/>
            <person name="Northen T.R."/>
            <person name="Banfield J.F."/>
        </authorList>
    </citation>
    <scope>NUCLEOTIDE SEQUENCE [LARGE SCALE GENOMIC DNA]</scope>
    <source>
        <strain evidence="9">NP_3</strain>
    </source>
</reference>
<dbReference type="SUPFAM" id="SSF161098">
    <property type="entry name" value="MetI-like"/>
    <property type="match status" value="1"/>
</dbReference>
<evidence type="ECO:0000313" key="10">
    <source>
        <dbReference type="Proteomes" id="UP000318509"/>
    </source>
</evidence>
<comment type="caution">
    <text evidence="9">The sequence shown here is derived from an EMBL/GenBank/DDBJ whole genome shotgun (WGS) entry which is preliminary data.</text>
</comment>
<evidence type="ECO:0000256" key="2">
    <source>
        <dbReference type="ARBA" id="ARBA00022448"/>
    </source>
</evidence>
<dbReference type="AlphaFoldDB" id="A0A537KCW4"/>
<dbReference type="PANTHER" id="PTHR43163">
    <property type="entry name" value="DIPEPTIDE TRANSPORT SYSTEM PERMEASE PROTEIN DPPB-RELATED"/>
    <property type="match status" value="1"/>
</dbReference>
<organism evidence="9 10">
    <name type="scientific">Candidatus Segetimicrobium genomatis</name>
    <dbReference type="NCBI Taxonomy" id="2569760"/>
    <lineage>
        <taxon>Bacteria</taxon>
        <taxon>Bacillati</taxon>
        <taxon>Candidatus Sysuimicrobiota</taxon>
        <taxon>Candidatus Sysuimicrobiia</taxon>
        <taxon>Candidatus Sysuimicrobiales</taxon>
        <taxon>Candidatus Segetimicrobiaceae</taxon>
        <taxon>Candidatus Segetimicrobium</taxon>
    </lineage>
</organism>
<dbReference type="InterPro" id="IPR045621">
    <property type="entry name" value="BPD_transp_1_N"/>
</dbReference>
<dbReference type="PANTHER" id="PTHR43163:SF6">
    <property type="entry name" value="DIPEPTIDE TRANSPORT SYSTEM PERMEASE PROTEIN DPPB-RELATED"/>
    <property type="match status" value="1"/>
</dbReference>
<evidence type="ECO:0000256" key="4">
    <source>
        <dbReference type="ARBA" id="ARBA00022692"/>
    </source>
</evidence>
<dbReference type="Pfam" id="PF00528">
    <property type="entry name" value="BPD_transp_1"/>
    <property type="match status" value="1"/>
</dbReference>
<feature type="transmembrane region" description="Helical" evidence="7">
    <location>
        <begin position="175"/>
        <end position="193"/>
    </location>
</feature>
<dbReference type="Proteomes" id="UP000318509">
    <property type="component" value="Unassembled WGS sequence"/>
</dbReference>
<dbReference type="GO" id="GO:0005886">
    <property type="term" value="C:plasma membrane"/>
    <property type="evidence" value="ECO:0007669"/>
    <property type="project" value="UniProtKB-SubCell"/>
</dbReference>
<evidence type="ECO:0000256" key="3">
    <source>
        <dbReference type="ARBA" id="ARBA00022475"/>
    </source>
</evidence>
<dbReference type="Gene3D" id="1.10.3720.10">
    <property type="entry name" value="MetI-like"/>
    <property type="match status" value="1"/>
</dbReference>
<protein>
    <submittedName>
        <fullName evidence="9">ABC transporter permease</fullName>
    </submittedName>
</protein>
<gene>
    <name evidence="9" type="ORF">E6H00_00975</name>
</gene>
<keyword evidence="6 7" id="KW-0472">Membrane</keyword>
<proteinExistence type="inferred from homology"/>
<feature type="transmembrane region" description="Helical" evidence="7">
    <location>
        <begin position="102"/>
        <end position="123"/>
    </location>
</feature>